<dbReference type="InterPro" id="IPR050445">
    <property type="entry name" value="Bact_polysacc_biosynth/exp"/>
</dbReference>
<dbReference type="PANTHER" id="PTHR32309">
    <property type="entry name" value="TYROSINE-PROTEIN KINASE"/>
    <property type="match status" value="1"/>
</dbReference>
<dbReference type="PANTHER" id="PTHR32309:SF31">
    <property type="entry name" value="CAPSULAR EXOPOLYSACCHARIDE FAMILY"/>
    <property type="match status" value="1"/>
</dbReference>
<feature type="transmembrane region" description="Helical" evidence="2">
    <location>
        <begin position="90"/>
        <end position="111"/>
    </location>
</feature>
<evidence type="ECO:0000313" key="3">
    <source>
        <dbReference type="EMBL" id="AFM23657.1"/>
    </source>
</evidence>
<keyword evidence="2" id="KW-1133">Transmembrane helix</keyword>
<proteinExistence type="predicted"/>
<feature type="region of interest" description="Disordered" evidence="1">
    <location>
        <begin position="391"/>
        <end position="413"/>
    </location>
</feature>
<keyword evidence="2" id="KW-0812">Transmembrane</keyword>
<evidence type="ECO:0000256" key="2">
    <source>
        <dbReference type="SAM" id="Phobius"/>
    </source>
</evidence>
<protein>
    <submittedName>
        <fullName evidence="3">Uncharacterized protein</fullName>
    </submittedName>
</protein>
<organism evidence="3 4">
    <name type="scientific">Desulfomonile tiedjei (strain ATCC 49306 / DSM 6799 / DCB-1)</name>
    <dbReference type="NCBI Taxonomy" id="706587"/>
    <lineage>
        <taxon>Bacteria</taxon>
        <taxon>Pseudomonadati</taxon>
        <taxon>Thermodesulfobacteriota</taxon>
        <taxon>Desulfomonilia</taxon>
        <taxon>Desulfomonilales</taxon>
        <taxon>Desulfomonilaceae</taxon>
        <taxon>Desulfomonile</taxon>
    </lineage>
</organism>
<feature type="compositionally biased region" description="Polar residues" evidence="1">
    <location>
        <begin position="42"/>
        <end position="51"/>
    </location>
</feature>
<sequence length="564" mass="62605">MTVKRTIEGAGHANQGVNGDLRIKDSIRAGLIEPQDDPHVGTSPSGNSENLLSGPVGPELLRHRDMTIQPEDFGESISSNHTKSRHKRKIFALSATLVLIVGFAVGALLVWREVPEVYYAETRLTYVSSQTKDNLEAQVTKELFVLHSPEILGFSANDTRQDGSGAEREHAAVQDNSAAPVPKPQVWNIPATFPVKEDGSYASWFNKNLSITQETFGPRASVKLTLKGKDPEAVKQLLDTYVTQYADYRREIEAESKELAEPRSSEESVAVPNKEIQMLMERLEALERQERNCALALTLIDSGRGVFSGFVSGNDLTGIPALAKFQEKIVELEISKKSLLVRFTPKSREVMAVDQEIKGIKSAMREYIEAHLHFLKRGRLELIAQRHDLEQKGEPVRSREEDSTQKRHSRVNRDPRFLFAMQDGTQVFREGPTKVKKAILPEWHDVRMILSTRVNRVCSEVSGFSLGNLFERTPKCMPDLSQYCNSSPTAMSKEDFAENVRQTSVPPKQNPDGRGLIRALNATVDTLLDLLYGKRDPAPQNGRCIKNVALVTGSGAGPATPGAE</sequence>
<dbReference type="HOGENOM" id="CLU_482928_0_0_7"/>
<name>I4C266_DESTA</name>
<evidence type="ECO:0000256" key="1">
    <source>
        <dbReference type="SAM" id="MobiDB-lite"/>
    </source>
</evidence>
<reference evidence="4" key="1">
    <citation type="submission" date="2012-06" db="EMBL/GenBank/DDBJ databases">
        <title>Complete sequence of chromosome of Desulfomonile tiedjei DSM 6799.</title>
        <authorList>
            <person name="Lucas S."/>
            <person name="Copeland A."/>
            <person name="Lapidus A."/>
            <person name="Glavina del Rio T."/>
            <person name="Dalin E."/>
            <person name="Tice H."/>
            <person name="Bruce D."/>
            <person name="Goodwin L."/>
            <person name="Pitluck S."/>
            <person name="Peters L."/>
            <person name="Ovchinnikova G."/>
            <person name="Zeytun A."/>
            <person name="Lu M."/>
            <person name="Kyrpides N."/>
            <person name="Mavromatis K."/>
            <person name="Ivanova N."/>
            <person name="Brettin T."/>
            <person name="Detter J.C."/>
            <person name="Han C."/>
            <person name="Larimer F."/>
            <person name="Land M."/>
            <person name="Hauser L."/>
            <person name="Markowitz V."/>
            <person name="Cheng J.-F."/>
            <person name="Hugenholtz P."/>
            <person name="Woyke T."/>
            <person name="Wu D."/>
            <person name="Spring S."/>
            <person name="Schroeder M."/>
            <person name="Brambilla E."/>
            <person name="Klenk H.-P."/>
            <person name="Eisen J.A."/>
        </authorList>
    </citation>
    <scope>NUCLEOTIDE SEQUENCE [LARGE SCALE GENOMIC DNA]</scope>
    <source>
        <strain evidence="4">ATCC 49306 / DSM 6799 / DCB-1</strain>
    </source>
</reference>
<dbReference type="RefSeq" id="WP_014808813.1">
    <property type="nucleotide sequence ID" value="NC_018025.1"/>
</dbReference>
<accession>I4C266</accession>
<keyword evidence="4" id="KW-1185">Reference proteome</keyword>
<dbReference type="AlphaFoldDB" id="I4C266"/>
<gene>
    <name evidence="3" type="ordered locus">Desti_0938</name>
</gene>
<keyword evidence="2" id="KW-0472">Membrane</keyword>
<dbReference type="KEGG" id="dti:Desti_0938"/>
<feature type="compositionally biased region" description="Basic and acidic residues" evidence="1">
    <location>
        <begin position="160"/>
        <end position="172"/>
    </location>
</feature>
<dbReference type="EMBL" id="CP003360">
    <property type="protein sequence ID" value="AFM23657.1"/>
    <property type="molecule type" value="Genomic_DNA"/>
</dbReference>
<feature type="region of interest" description="Disordered" evidence="1">
    <location>
        <begin position="33"/>
        <end position="56"/>
    </location>
</feature>
<dbReference type="STRING" id="706587.Desti_0938"/>
<evidence type="ECO:0000313" key="4">
    <source>
        <dbReference type="Proteomes" id="UP000006055"/>
    </source>
</evidence>
<feature type="region of interest" description="Disordered" evidence="1">
    <location>
        <begin position="160"/>
        <end position="179"/>
    </location>
</feature>
<dbReference type="Proteomes" id="UP000006055">
    <property type="component" value="Chromosome"/>
</dbReference>